<dbReference type="Proteomes" id="UP000182840">
    <property type="component" value="Chromosome"/>
</dbReference>
<protein>
    <submittedName>
        <fullName evidence="2">Uncharacterized protein</fullName>
    </submittedName>
</protein>
<name>A0A1L3SND9_9HYPH</name>
<accession>A0A1L3SND9</accession>
<evidence type="ECO:0000256" key="1">
    <source>
        <dbReference type="SAM" id="MobiDB-lite"/>
    </source>
</evidence>
<organism evidence="2 3">
    <name type="scientific">Aquibium oceanicum</name>
    <dbReference type="NCBI Taxonomy" id="1670800"/>
    <lineage>
        <taxon>Bacteria</taxon>
        <taxon>Pseudomonadati</taxon>
        <taxon>Pseudomonadota</taxon>
        <taxon>Alphaproteobacteria</taxon>
        <taxon>Hyphomicrobiales</taxon>
        <taxon>Phyllobacteriaceae</taxon>
        <taxon>Aquibium</taxon>
    </lineage>
</organism>
<reference evidence="3" key="1">
    <citation type="submission" date="2016-11" db="EMBL/GenBank/DDBJ databases">
        <title>Mesorhizobium oceanicum sp. nov., isolated from deep seawater in South China Sea.</title>
        <authorList>
            <person name="Fu G.-Y."/>
        </authorList>
    </citation>
    <scope>NUCLEOTIDE SEQUENCE [LARGE SCALE GENOMIC DNA]</scope>
    <source>
        <strain evidence="3">B7</strain>
    </source>
</reference>
<feature type="region of interest" description="Disordered" evidence="1">
    <location>
        <begin position="1"/>
        <end position="71"/>
    </location>
</feature>
<dbReference type="STRING" id="1670800.BSQ44_05370"/>
<sequence>MTAKPGQKRGRPFEKAGQQTAQRQPRERKLGGAVQPQRRFYDLVPLGQARALRPRRGAERSGTPNLEDPQGQADVRARLAWMLMFGLLRLSSIRMAMWRSWKSTGINAVLYPFKHDRSPWWVS</sequence>
<keyword evidence="3" id="KW-1185">Reference proteome</keyword>
<dbReference type="EMBL" id="CP018171">
    <property type="protein sequence ID" value="APH70871.1"/>
    <property type="molecule type" value="Genomic_DNA"/>
</dbReference>
<dbReference type="AlphaFoldDB" id="A0A1L3SND9"/>
<dbReference type="KEGG" id="meso:BSQ44_05370"/>
<proteinExistence type="predicted"/>
<gene>
    <name evidence="2" type="ORF">BSQ44_05370</name>
</gene>
<evidence type="ECO:0000313" key="2">
    <source>
        <dbReference type="EMBL" id="APH70871.1"/>
    </source>
</evidence>
<feature type="compositionally biased region" description="Basic residues" evidence="1">
    <location>
        <begin position="1"/>
        <end position="10"/>
    </location>
</feature>
<evidence type="ECO:0000313" key="3">
    <source>
        <dbReference type="Proteomes" id="UP000182840"/>
    </source>
</evidence>